<dbReference type="RefSeq" id="WP_263593526.1">
    <property type="nucleotide sequence ID" value="NZ_CP107020.1"/>
</dbReference>
<evidence type="ECO:0000313" key="3">
    <source>
        <dbReference type="EMBL" id="UYG16313.1"/>
    </source>
</evidence>
<feature type="transmembrane region" description="Helical" evidence="1">
    <location>
        <begin position="25"/>
        <end position="45"/>
    </location>
</feature>
<dbReference type="EMBL" id="CP107020">
    <property type="protein sequence ID" value="UYG16313.1"/>
    <property type="molecule type" value="Genomic_DNA"/>
</dbReference>
<gene>
    <name evidence="3" type="ORF">BRM3_11950</name>
</gene>
<evidence type="ECO:0000259" key="2">
    <source>
        <dbReference type="Pfam" id="PF10756"/>
    </source>
</evidence>
<name>A0ABY6FZF4_9MICO</name>
<proteinExistence type="predicted"/>
<feature type="transmembrane region" description="Helical" evidence="1">
    <location>
        <begin position="51"/>
        <end position="69"/>
    </location>
</feature>
<dbReference type="Proteomes" id="UP001164305">
    <property type="component" value="Chromosome"/>
</dbReference>
<keyword evidence="4" id="KW-1185">Reference proteome</keyword>
<evidence type="ECO:0000256" key="1">
    <source>
        <dbReference type="SAM" id="Phobius"/>
    </source>
</evidence>
<dbReference type="Pfam" id="PF10756">
    <property type="entry name" value="bPH_6"/>
    <property type="match status" value="1"/>
</dbReference>
<keyword evidence="1" id="KW-1133">Transmembrane helix</keyword>
<protein>
    <submittedName>
        <fullName evidence="3">PH domain-containing protein</fullName>
    </submittedName>
</protein>
<feature type="domain" description="Low molecular weight protein antigen 6 PH" evidence="2">
    <location>
        <begin position="74"/>
        <end position="140"/>
    </location>
</feature>
<keyword evidence="1" id="KW-0812">Transmembrane</keyword>
<organism evidence="3 4">
    <name type="scientific">Brachybacterium huguangmaarense</name>
    <dbReference type="NCBI Taxonomy" id="1652028"/>
    <lineage>
        <taxon>Bacteria</taxon>
        <taxon>Bacillati</taxon>
        <taxon>Actinomycetota</taxon>
        <taxon>Actinomycetes</taxon>
        <taxon>Micrococcales</taxon>
        <taxon>Dermabacteraceae</taxon>
        <taxon>Brachybacterium</taxon>
    </lineage>
</organism>
<accession>A0ABY6FZF4</accession>
<dbReference type="InterPro" id="IPR019692">
    <property type="entry name" value="CFP-6_PH"/>
</dbReference>
<keyword evidence="1" id="KW-0472">Membrane</keyword>
<sequence length="156" mass="16643">MAPPATPAPADEPETIVFRPRLARLVGLGVGTFVLVAMLIAAVVLFEAFTLADSVGFAALGIAIWYFCYREATVRVTARPDRLVVRNLFTTRELEWAEVVAVSFPQGDPWAHLDLSDGDTIATMALQRADGEQGIAGARRLAGLVHERGEAAGPAA</sequence>
<reference evidence="3" key="1">
    <citation type="submission" date="2022-10" db="EMBL/GenBank/DDBJ databases">
        <title>Whole-Genome Sequencing of Brachybacterium huguangmaarense BRM-3, Isolated from Betula schmidtii.</title>
        <authorList>
            <person name="Haam D."/>
        </authorList>
    </citation>
    <scope>NUCLEOTIDE SEQUENCE</scope>
    <source>
        <strain evidence="3">BRM-3</strain>
    </source>
</reference>
<evidence type="ECO:0000313" key="4">
    <source>
        <dbReference type="Proteomes" id="UP001164305"/>
    </source>
</evidence>